<dbReference type="Proteomes" id="UP000315783">
    <property type="component" value="Unassembled WGS sequence"/>
</dbReference>
<accession>A0A545UX23</accession>
<evidence type="ECO:0000313" key="2">
    <source>
        <dbReference type="Proteomes" id="UP000315783"/>
    </source>
</evidence>
<gene>
    <name evidence="1" type="ORF">IF1G_07749</name>
</gene>
<evidence type="ECO:0000313" key="1">
    <source>
        <dbReference type="EMBL" id="TQV94017.1"/>
    </source>
</evidence>
<name>A0A545UX23_9HYPO</name>
<reference evidence="1 2" key="1">
    <citation type="journal article" date="2019" name="Appl. Microbiol. Biotechnol.">
        <title>Genome sequence of Isaria javanica and comparative genome analysis insights into family S53 peptidase evolution in fungal entomopathogens.</title>
        <authorList>
            <person name="Lin R."/>
            <person name="Zhang X."/>
            <person name="Xin B."/>
            <person name="Zou M."/>
            <person name="Gao Y."/>
            <person name="Qin F."/>
            <person name="Hu Q."/>
            <person name="Xie B."/>
            <person name="Cheng X."/>
        </authorList>
    </citation>
    <scope>NUCLEOTIDE SEQUENCE [LARGE SCALE GENOMIC DNA]</scope>
    <source>
        <strain evidence="1 2">IJ1G</strain>
    </source>
</reference>
<dbReference type="AlphaFoldDB" id="A0A545UX23"/>
<keyword evidence="2" id="KW-1185">Reference proteome</keyword>
<sequence length="92" mass="10395">MHLLQPRLDLLHTVTVYNEKHLQGQFNPYLSLLYMYDVSVSLIPVSTQISFPSDTHPSYFHYKMRTGSKFESSASKLSIVTLNVGTAAFGLD</sequence>
<dbReference type="EMBL" id="SPUK01000011">
    <property type="protein sequence ID" value="TQV94017.1"/>
    <property type="molecule type" value="Genomic_DNA"/>
</dbReference>
<organism evidence="1 2">
    <name type="scientific">Cordyceps javanica</name>
    <dbReference type="NCBI Taxonomy" id="43265"/>
    <lineage>
        <taxon>Eukaryota</taxon>
        <taxon>Fungi</taxon>
        <taxon>Dikarya</taxon>
        <taxon>Ascomycota</taxon>
        <taxon>Pezizomycotina</taxon>
        <taxon>Sordariomycetes</taxon>
        <taxon>Hypocreomycetidae</taxon>
        <taxon>Hypocreales</taxon>
        <taxon>Cordycipitaceae</taxon>
        <taxon>Cordyceps</taxon>
    </lineage>
</organism>
<protein>
    <submittedName>
        <fullName evidence="1">Uncharacterized protein</fullName>
    </submittedName>
</protein>
<proteinExistence type="predicted"/>
<comment type="caution">
    <text evidence="1">The sequence shown here is derived from an EMBL/GenBank/DDBJ whole genome shotgun (WGS) entry which is preliminary data.</text>
</comment>